<proteinExistence type="inferred from homology"/>
<evidence type="ECO:0000256" key="4">
    <source>
        <dbReference type="ARBA" id="ARBA00022801"/>
    </source>
</evidence>
<evidence type="ECO:0000256" key="5">
    <source>
        <dbReference type="ARBA" id="ARBA00022825"/>
    </source>
</evidence>
<keyword evidence="4" id="KW-0378">Hydrolase</keyword>
<dbReference type="EMBL" id="CP107006">
    <property type="protein sequence ID" value="UYQ95039.1"/>
    <property type="molecule type" value="Genomic_DNA"/>
</dbReference>
<evidence type="ECO:0000313" key="10">
    <source>
        <dbReference type="Proteomes" id="UP001162741"/>
    </source>
</evidence>
<keyword evidence="2" id="KW-0121">Carboxypeptidase</keyword>
<evidence type="ECO:0000256" key="6">
    <source>
        <dbReference type="SAM" id="SignalP"/>
    </source>
</evidence>
<feature type="domain" description="LD-carboxypeptidase C-terminal" evidence="8">
    <location>
        <begin position="210"/>
        <end position="327"/>
    </location>
</feature>
<dbReference type="Gene3D" id="3.50.30.60">
    <property type="entry name" value="LD-carboxypeptidase A C-terminal domain-like"/>
    <property type="match status" value="1"/>
</dbReference>
<dbReference type="CDD" id="cd07025">
    <property type="entry name" value="Peptidase_S66"/>
    <property type="match status" value="1"/>
</dbReference>
<dbReference type="Pfam" id="PF02016">
    <property type="entry name" value="Peptidase_S66"/>
    <property type="match status" value="1"/>
</dbReference>
<dbReference type="InterPro" id="IPR040449">
    <property type="entry name" value="Peptidase_S66_N"/>
</dbReference>
<dbReference type="Pfam" id="PF17676">
    <property type="entry name" value="Peptidase_S66C"/>
    <property type="match status" value="1"/>
</dbReference>
<accession>A0ABY6J9Q6</accession>
<evidence type="ECO:0000256" key="3">
    <source>
        <dbReference type="ARBA" id="ARBA00022670"/>
    </source>
</evidence>
<keyword evidence="3" id="KW-0645">Protease</keyword>
<gene>
    <name evidence="9" type="ORF">MKQ68_08020</name>
</gene>
<dbReference type="PANTHER" id="PTHR30237">
    <property type="entry name" value="MURAMOYLTETRAPEPTIDE CARBOXYPEPTIDASE"/>
    <property type="match status" value="1"/>
</dbReference>
<evidence type="ECO:0000313" key="9">
    <source>
        <dbReference type="EMBL" id="UYQ95039.1"/>
    </source>
</evidence>
<protein>
    <submittedName>
        <fullName evidence="9">LD-carboxypeptidase</fullName>
    </submittedName>
</protein>
<dbReference type="PIRSF" id="PIRSF028757">
    <property type="entry name" value="LD-carboxypeptidase"/>
    <property type="match status" value="1"/>
</dbReference>
<evidence type="ECO:0000259" key="7">
    <source>
        <dbReference type="Pfam" id="PF02016"/>
    </source>
</evidence>
<evidence type="ECO:0000256" key="2">
    <source>
        <dbReference type="ARBA" id="ARBA00022645"/>
    </source>
</evidence>
<feature type="chain" id="PRO_5045700938" evidence="6">
    <location>
        <begin position="25"/>
        <end position="341"/>
    </location>
</feature>
<feature type="domain" description="LD-carboxypeptidase N-terminal" evidence="7">
    <location>
        <begin position="44"/>
        <end position="159"/>
    </location>
</feature>
<name>A0ABY6J9Q6_9BACT</name>
<evidence type="ECO:0000256" key="1">
    <source>
        <dbReference type="ARBA" id="ARBA00010233"/>
    </source>
</evidence>
<dbReference type="InterPro" id="IPR027478">
    <property type="entry name" value="LdcA_N"/>
</dbReference>
<feature type="signal peptide" evidence="6">
    <location>
        <begin position="1"/>
        <end position="24"/>
    </location>
</feature>
<dbReference type="Proteomes" id="UP001162741">
    <property type="component" value="Chromosome"/>
</dbReference>
<keyword evidence="10" id="KW-1185">Reference proteome</keyword>
<dbReference type="PANTHER" id="PTHR30237:SF2">
    <property type="entry name" value="MUREIN TETRAPEPTIDE CARBOXYPEPTIDASE"/>
    <property type="match status" value="1"/>
</dbReference>
<comment type="similarity">
    <text evidence="1">Belongs to the peptidase S66 family.</text>
</comment>
<dbReference type="InterPro" id="IPR027461">
    <property type="entry name" value="Carboxypeptidase_A_C_sf"/>
</dbReference>
<evidence type="ECO:0000259" key="8">
    <source>
        <dbReference type="Pfam" id="PF17676"/>
    </source>
</evidence>
<organism evidence="9 10">
    <name type="scientific">Chitinophaga horti</name>
    <dbReference type="NCBI Taxonomy" id="2920382"/>
    <lineage>
        <taxon>Bacteria</taxon>
        <taxon>Pseudomonadati</taxon>
        <taxon>Bacteroidota</taxon>
        <taxon>Chitinophagia</taxon>
        <taxon>Chitinophagales</taxon>
        <taxon>Chitinophagaceae</taxon>
        <taxon>Chitinophaga</taxon>
    </lineage>
</organism>
<dbReference type="Gene3D" id="3.40.50.10740">
    <property type="entry name" value="Class I glutamine amidotransferase-like"/>
    <property type="match status" value="1"/>
</dbReference>
<dbReference type="SUPFAM" id="SSF52317">
    <property type="entry name" value="Class I glutamine amidotransferase-like"/>
    <property type="match status" value="1"/>
</dbReference>
<dbReference type="RefSeq" id="WP_264282842.1">
    <property type="nucleotide sequence ID" value="NZ_CP107006.1"/>
</dbReference>
<keyword evidence="5" id="KW-0720">Serine protease</keyword>
<dbReference type="SUPFAM" id="SSF141986">
    <property type="entry name" value="LD-carboxypeptidase A C-terminal domain-like"/>
    <property type="match status" value="1"/>
</dbReference>
<keyword evidence="6" id="KW-0732">Signal</keyword>
<sequence>MDRKHFLSALVTAGAAMPAFGAVATLSDERPTQVPPYLKAGSTVGITSPAGHITRDEIAPSVKLMESWGFKVVIGDTIGKSDFSFGGTDEERYRDLQRMLDDPQIDAIMCARGGYGSARIVDRLSLEKFKKHPKWVIGFSDITVLHSHIAKQCSIATLHSKMCNSFPIDFSAADSMVQDTILSIRDALTGKAMRYNAAADPNNRIGKADGVLVGGNLSMLVSVAGTRSEMDTKGKILFLEEVGEYLYSLDRMMGNLQRSGKLDQLAGLIIGGFNRIKPDDPGEEFGRTLYDIVYEKVKDYKYPICFNFPVGHQRNNYALKCGVRHRLDVTAGGVKLEEVKR</sequence>
<reference evidence="9" key="1">
    <citation type="submission" date="2022-10" db="EMBL/GenBank/DDBJ databases">
        <title>Chitinophaga sp. nov., isolated from soil.</title>
        <authorList>
            <person name="Jeon C.O."/>
        </authorList>
    </citation>
    <scope>NUCLEOTIDE SEQUENCE</scope>
    <source>
        <strain evidence="9">R8</strain>
    </source>
</reference>
<dbReference type="InterPro" id="IPR003507">
    <property type="entry name" value="S66_fam"/>
</dbReference>
<dbReference type="InterPro" id="IPR029062">
    <property type="entry name" value="Class_I_gatase-like"/>
</dbReference>
<dbReference type="InterPro" id="IPR040921">
    <property type="entry name" value="Peptidase_S66C"/>
</dbReference>